<keyword evidence="2" id="KW-1185">Reference proteome</keyword>
<dbReference type="Proteomes" id="UP001465976">
    <property type="component" value="Unassembled WGS sequence"/>
</dbReference>
<evidence type="ECO:0000313" key="2">
    <source>
        <dbReference type="Proteomes" id="UP001465976"/>
    </source>
</evidence>
<organism evidence="1 2">
    <name type="scientific">Marasmius crinis-equi</name>
    <dbReference type="NCBI Taxonomy" id="585013"/>
    <lineage>
        <taxon>Eukaryota</taxon>
        <taxon>Fungi</taxon>
        <taxon>Dikarya</taxon>
        <taxon>Basidiomycota</taxon>
        <taxon>Agaricomycotina</taxon>
        <taxon>Agaricomycetes</taxon>
        <taxon>Agaricomycetidae</taxon>
        <taxon>Agaricales</taxon>
        <taxon>Marasmiineae</taxon>
        <taxon>Marasmiaceae</taxon>
        <taxon>Marasmius</taxon>
    </lineage>
</organism>
<accession>A0ABR3FCH7</accession>
<proteinExistence type="predicted"/>
<protein>
    <recommendedName>
        <fullName evidence="3">F-box domain-containing protein</fullName>
    </recommendedName>
</protein>
<dbReference type="EMBL" id="JBAHYK010000577">
    <property type="protein sequence ID" value="KAL0572832.1"/>
    <property type="molecule type" value="Genomic_DNA"/>
</dbReference>
<evidence type="ECO:0008006" key="3">
    <source>
        <dbReference type="Google" id="ProtNLM"/>
    </source>
</evidence>
<gene>
    <name evidence="1" type="ORF">V5O48_009132</name>
</gene>
<comment type="caution">
    <text evidence="1">The sequence shown here is derived from an EMBL/GenBank/DDBJ whole genome shotgun (WGS) entry which is preliminary data.</text>
</comment>
<evidence type="ECO:0000313" key="1">
    <source>
        <dbReference type="EMBL" id="KAL0572832.1"/>
    </source>
</evidence>
<name>A0ABR3FCH7_9AGAR</name>
<sequence>MCYVQIRIPDEPSPSMIRQSKTTTMVLDTLLQVVAFDMFLPLFTAAELSRMLRVSRRFNHTIGVYRRNLHDIDKLLLMFFTLLEIRLFRNLQAHDRFLISGSIALQYFAGVVWPDSDLDIYCYPRKFARLARLLRRIGYEYTGRPGSSADLSIAIQNIRDGTQTFHVYGQTHAVMAVLTFKRMVGGCLKKVQLIICKNSPMEAILNFHSTVVMNFIAPTHAVCLYPYSTLHLFEAIRLVPTEAAATAFKKYAERGWDLLGCSSALCGLRRANEIASSRAVGDRATWIIALRGIGVPQDPQALYLKWLFAHSWSHVKGAVRGVVRVVAHVGGRCTWDWPLTFATVCQHLRLHGPVAPEECGVCRQERINAEDLYELVHKSVESCPGVGETEVDRIAADFLYTCFSNMPFFGPIDREILPDAVVAMTAFTQIKAVLYYLRSESRITVAFHLGQQPFVITNLHIFVNASLGTMSKTVALIKSSSTRRPKAASGLSFKLVFTNGRTVSLSTDFIMPKPDLYSSASGANDRATAEDIQTIHAFVKETVLRVPRRFVAIGEIVPVAEAIRELTNCLEGLFNLLRFQPRLTARYSSAVGRTDIHAFTEITVRVPEDWPDLDSTALALHHSWGVVDRLYRLGFAIALTKGGKLFM</sequence>
<reference evidence="1 2" key="1">
    <citation type="submission" date="2024-02" db="EMBL/GenBank/DDBJ databases">
        <title>A draft genome for the cacao thread blight pathogen Marasmius crinis-equi.</title>
        <authorList>
            <person name="Cohen S.P."/>
            <person name="Baruah I.K."/>
            <person name="Amoako-Attah I."/>
            <person name="Bukari Y."/>
            <person name="Meinhardt L.W."/>
            <person name="Bailey B.A."/>
        </authorList>
    </citation>
    <scope>NUCLEOTIDE SEQUENCE [LARGE SCALE GENOMIC DNA]</scope>
    <source>
        <strain evidence="1 2">GH-76</strain>
    </source>
</reference>